<comment type="caution">
    <text evidence="1">The sequence shown here is derived from an EMBL/GenBank/DDBJ whole genome shotgun (WGS) entry which is preliminary data.</text>
</comment>
<dbReference type="EMBL" id="VSSQ01104456">
    <property type="protein sequence ID" value="MPN44933.1"/>
    <property type="molecule type" value="Genomic_DNA"/>
</dbReference>
<dbReference type="Gene3D" id="2.60.120.260">
    <property type="entry name" value="Galactose-binding domain-like"/>
    <property type="match status" value="1"/>
</dbReference>
<name>A0A645IBX5_9ZZZZ</name>
<gene>
    <name evidence="1" type="ORF">SDC9_192500</name>
</gene>
<dbReference type="AlphaFoldDB" id="A0A645IBX5"/>
<dbReference type="InterPro" id="IPR008979">
    <property type="entry name" value="Galactose-bd-like_sf"/>
</dbReference>
<dbReference type="SUPFAM" id="SSF49785">
    <property type="entry name" value="Galactose-binding domain-like"/>
    <property type="match status" value="1"/>
</dbReference>
<organism evidence="1">
    <name type="scientific">bioreactor metagenome</name>
    <dbReference type="NCBI Taxonomy" id="1076179"/>
    <lineage>
        <taxon>unclassified sequences</taxon>
        <taxon>metagenomes</taxon>
        <taxon>ecological metagenomes</taxon>
    </lineage>
</organism>
<protein>
    <submittedName>
        <fullName evidence="1">Uncharacterized protein</fullName>
    </submittedName>
</protein>
<proteinExistence type="predicted"/>
<evidence type="ECO:0000313" key="1">
    <source>
        <dbReference type="EMBL" id="MPN44933.1"/>
    </source>
</evidence>
<sequence length="84" mass="9111">MDLNSANLKKLQAWLHHDESVEIYVNGVLAFHANGYVSSYDAFPMTSAGQKALKPGKNVIAVHCQQTSGGQYIDLGFVTAEASR</sequence>
<accession>A0A645IBX5</accession>
<reference evidence="1" key="1">
    <citation type="submission" date="2019-08" db="EMBL/GenBank/DDBJ databases">
        <authorList>
            <person name="Kucharzyk K."/>
            <person name="Murdoch R.W."/>
            <person name="Higgins S."/>
            <person name="Loffler F."/>
        </authorList>
    </citation>
    <scope>NUCLEOTIDE SEQUENCE</scope>
</reference>